<dbReference type="VEuPathDB" id="TrichDB:TVAGG3_0826320"/>
<dbReference type="VEuPathDB" id="TrichDB:TVAG_250600"/>
<dbReference type="GO" id="GO:0046872">
    <property type="term" value="F:metal ion binding"/>
    <property type="evidence" value="ECO:0007669"/>
    <property type="project" value="UniProtKB-KW"/>
</dbReference>
<dbReference type="SUPFAM" id="SSF51182">
    <property type="entry name" value="RmlC-like cupins"/>
    <property type="match status" value="1"/>
</dbReference>
<dbReference type="CDD" id="cd06985">
    <property type="entry name" value="cupin_BF4112"/>
    <property type="match status" value="1"/>
</dbReference>
<organism evidence="3 4">
    <name type="scientific">Trichomonas vaginalis (strain ATCC PRA-98 / G3)</name>
    <dbReference type="NCBI Taxonomy" id="412133"/>
    <lineage>
        <taxon>Eukaryota</taxon>
        <taxon>Metamonada</taxon>
        <taxon>Parabasalia</taxon>
        <taxon>Trichomonadida</taxon>
        <taxon>Trichomonadidae</taxon>
        <taxon>Trichomonas</taxon>
    </lineage>
</organism>
<dbReference type="KEGG" id="tva:4762147"/>
<dbReference type="SMR" id="A2ESQ9"/>
<name>A2ESQ9_TRIV3</name>
<evidence type="ECO:0000313" key="4">
    <source>
        <dbReference type="Proteomes" id="UP000001542"/>
    </source>
</evidence>
<dbReference type="PANTHER" id="PTHR35848">
    <property type="entry name" value="OXALATE-BINDING PROTEIN"/>
    <property type="match status" value="1"/>
</dbReference>
<dbReference type="InterPro" id="IPR011051">
    <property type="entry name" value="RmlC_Cupin_sf"/>
</dbReference>
<protein>
    <recommendedName>
        <fullName evidence="2">Cupin type-2 domain-containing protein</fullName>
    </recommendedName>
</protein>
<dbReference type="OrthoDB" id="10263073at2759"/>
<dbReference type="InParanoid" id="A2ESQ9"/>
<dbReference type="PANTHER" id="PTHR35848:SF6">
    <property type="entry name" value="CUPIN TYPE-2 DOMAIN-CONTAINING PROTEIN"/>
    <property type="match status" value="1"/>
</dbReference>
<dbReference type="RefSeq" id="XP_001316523.1">
    <property type="nucleotide sequence ID" value="XM_001316488.1"/>
</dbReference>
<dbReference type="AlphaFoldDB" id="A2ESQ9"/>
<accession>A2ESQ9</accession>
<keyword evidence="1" id="KW-0479">Metal-binding</keyword>
<evidence type="ECO:0000259" key="2">
    <source>
        <dbReference type="Pfam" id="PF07883"/>
    </source>
</evidence>
<dbReference type="Proteomes" id="UP000001542">
    <property type="component" value="Unassembled WGS sequence"/>
</dbReference>
<feature type="domain" description="Cupin type-2" evidence="2">
    <location>
        <begin position="46"/>
        <end position="112"/>
    </location>
</feature>
<dbReference type="InterPro" id="IPR013096">
    <property type="entry name" value="Cupin_2"/>
</dbReference>
<reference evidence="3" key="2">
    <citation type="journal article" date="2007" name="Science">
        <title>Draft genome sequence of the sexually transmitted pathogen Trichomonas vaginalis.</title>
        <authorList>
            <person name="Carlton J.M."/>
            <person name="Hirt R.P."/>
            <person name="Silva J.C."/>
            <person name="Delcher A.L."/>
            <person name="Schatz M."/>
            <person name="Zhao Q."/>
            <person name="Wortman J.R."/>
            <person name="Bidwell S.L."/>
            <person name="Alsmark U.C.M."/>
            <person name="Besteiro S."/>
            <person name="Sicheritz-Ponten T."/>
            <person name="Noel C.J."/>
            <person name="Dacks J.B."/>
            <person name="Foster P.G."/>
            <person name="Simillion C."/>
            <person name="Van de Peer Y."/>
            <person name="Miranda-Saavedra D."/>
            <person name="Barton G.J."/>
            <person name="Westrop G.D."/>
            <person name="Mueller S."/>
            <person name="Dessi D."/>
            <person name="Fiori P.L."/>
            <person name="Ren Q."/>
            <person name="Paulsen I."/>
            <person name="Zhang H."/>
            <person name="Bastida-Corcuera F.D."/>
            <person name="Simoes-Barbosa A."/>
            <person name="Brown M.T."/>
            <person name="Hayes R.D."/>
            <person name="Mukherjee M."/>
            <person name="Okumura C.Y."/>
            <person name="Schneider R."/>
            <person name="Smith A.J."/>
            <person name="Vanacova S."/>
            <person name="Villalvazo M."/>
            <person name="Haas B.J."/>
            <person name="Pertea M."/>
            <person name="Feldblyum T.V."/>
            <person name="Utterback T.R."/>
            <person name="Shu C.L."/>
            <person name="Osoegawa K."/>
            <person name="de Jong P.J."/>
            <person name="Hrdy I."/>
            <person name="Horvathova L."/>
            <person name="Zubacova Z."/>
            <person name="Dolezal P."/>
            <person name="Malik S.B."/>
            <person name="Logsdon J.M. Jr."/>
            <person name="Henze K."/>
            <person name="Gupta A."/>
            <person name="Wang C.C."/>
            <person name="Dunne R.L."/>
            <person name="Upcroft J.A."/>
            <person name="Upcroft P."/>
            <person name="White O."/>
            <person name="Salzberg S.L."/>
            <person name="Tang P."/>
            <person name="Chiu C.-H."/>
            <person name="Lee Y.-S."/>
            <person name="Embley T.M."/>
            <person name="Coombs G.H."/>
            <person name="Mottram J.C."/>
            <person name="Tachezy J."/>
            <person name="Fraser-Liggett C.M."/>
            <person name="Johnson P.J."/>
        </authorList>
    </citation>
    <scope>NUCLEOTIDE SEQUENCE [LARGE SCALE GENOMIC DNA]</scope>
    <source>
        <strain evidence="3">G3</strain>
    </source>
</reference>
<reference evidence="3" key="1">
    <citation type="submission" date="2006-10" db="EMBL/GenBank/DDBJ databases">
        <authorList>
            <person name="Amadeo P."/>
            <person name="Zhao Q."/>
            <person name="Wortman J."/>
            <person name="Fraser-Liggett C."/>
            <person name="Carlton J."/>
        </authorList>
    </citation>
    <scope>NUCLEOTIDE SEQUENCE</scope>
    <source>
        <strain evidence="3">G3</strain>
    </source>
</reference>
<dbReference type="Pfam" id="PF07883">
    <property type="entry name" value="Cupin_2"/>
    <property type="match status" value="1"/>
</dbReference>
<dbReference type="EMBL" id="DS113479">
    <property type="protein sequence ID" value="EAY04300.1"/>
    <property type="molecule type" value="Genomic_DNA"/>
</dbReference>
<gene>
    <name evidence="3" type="ORF">TVAG_250600</name>
</gene>
<dbReference type="Gene3D" id="2.60.120.10">
    <property type="entry name" value="Jelly Rolls"/>
    <property type="match status" value="1"/>
</dbReference>
<proteinExistence type="predicted"/>
<evidence type="ECO:0000313" key="3">
    <source>
        <dbReference type="EMBL" id="EAY04300.1"/>
    </source>
</evidence>
<dbReference type="InterPro" id="IPR051610">
    <property type="entry name" value="GPI/OXD"/>
</dbReference>
<dbReference type="InterPro" id="IPR014710">
    <property type="entry name" value="RmlC-like_jellyroll"/>
</dbReference>
<keyword evidence="4" id="KW-1185">Reference proteome</keyword>
<sequence>MEKIVNEEKYTAVEIGKYSELEKYEHSKAFLHDALNLSSMEISFTKYKSGEAIPFFHDHKNHEEVYVVISGSGEMQLDEKIIPMKEGTSIRVAPGVSRNLKNTGETDMIVMCAQAEKDSLKTPLNEDYKDRIKVHKVNSYYLSLTKAQVNKFLRNFSYFLMTLQELKAKINAILRYKFLSPNLCLHSGLETRKNSKHK</sequence>
<evidence type="ECO:0000256" key="1">
    <source>
        <dbReference type="ARBA" id="ARBA00022723"/>
    </source>
</evidence>